<dbReference type="Pfam" id="PF00657">
    <property type="entry name" value="Lipase_GDSL"/>
    <property type="match status" value="1"/>
</dbReference>
<keyword evidence="5" id="KW-0378">Hydrolase</keyword>
<protein>
    <recommendedName>
        <fullName evidence="11">GDSL esterase/lipase</fullName>
    </recommendedName>
</protein>
<evidence type="ECO:0000256" key="5">
    <source>
        <dbReference type="ARBA" id="ARBA00022801"/>
    </source>
</evidence>
<organism evidence="9 10">
    <name type="scientific">Acacia crassicarpa</name>
    <name type="common">northern wattle</name>
    <dbReference type="NCBI Taxonomy" id="499986"/>
    <lineage>
        <taxon>Eukaryota</taxon>
        <taxon>Viridiplantae</taxon>
        <taxon>Streptophyta</taxon>
        <taxon>Embryophyta</taxon>
        <taxon>Tracheophyta</taxon>
        <taxon>Spermatophyta</taxon>
        <taxon>Magnoliopsida</taxon>
        <taxon>eudicotyledons</taxon>
        <taxon>Gunneridae</taxon>
        <taxon>Pentapetalae</taxon>
        <taxon>rosids</taxon>
        <taxon>fabids</taxon>
        <taxon>Fabales</taxon>
        <taxon>Fabaceae</taxon>
        <taxon>Caesalpinioideae</taxon>
        <taxon>mimosoid clade</taxon>
        <taxon>Acacieae</taxon>
        <taxon>Acacia</taxon>
    </lineage>
</organism>
<evidence type="ECO:0000313" key="9">
    <source>
        <dbReference type="EMBL" id="KAK4263660.1"/>
    </source>
</evidence>
<dbReference type="EMBL" id="JAWXYG010000009">
    <property type="protein sequence ID" value="KAK4263660.1"/>
    <property type="molecule type" value="Genomic_DNA"/>
</dbReference>
<evidence type="ECO:0000256" key="7">
    <source>
        <dbReference type="ARBA" id="ARBA00023098"/>
    </source>
</evidence>
<evidence type="ECO:0000256" key="3">
    <source>
        <dbReference type="ARBA" id="ARBA00022525"/>
    </source>
</evidence>
<reference evidence="9" key="1">
    <citation type="submission" date="2023-10" db="EMBL/GenBank/DDBJ databases">
        <title>Chromosome-level genome of the transformable northern wattle, Acacia crassicarpa.</title>
        <authorList>
            <person name="Massaro I."/>
            <person name="Sinha N.R."/>
            <person name="Poethig S."/>
            <person name="Leichty A.R."/>
        </authorList>
    </citation>
    <scope>NUCLEOTIDE SEQUENCE</scope>
    <source>
        <strain evidence="9">Acra3RX</strain>
        <tissue evidence="9">Leaf</tissue>
    </source>
</reference>
<dbReference type="InterPro" id="IPR051238">
    <property type="entry name" value="GDSL_esterase/lipase"/>
</dbReference>
<dbReference type="InterPro" id="IPR001087">
    <property type="entry name" value="GDSL"/>
</dbReference>
<keyword evidence="7" id="KW-0443">Lipid metabolism</keyword>
<dbReference type="InterPro" id="IPR035669">
    <property type="entry name" value="SGNH_plant_lipase-like"/>
</dbReference>
<dbReference type="AlphaFoldDB" id="A0AAE1K4B1"/>
<dbReference type="PANTHER" id="PTHR45650:SF5">
    <property type="entry name" value="GDSL-LIKE LIPASE_ACYLHYDROLASE"/>
    <property type="match status" value="1"/>
</dbReference>
<gene>
    <name evidence="9" type="ORF">QN277_029044</name>
</gene>
<keyword evidence="6" id="KW-0442">Lipid degradation</keyword>
<comment type="subcellular location">
    <subcellularLocation>
        <location evidence="1">Secreted</location>
    </subcellularLocation>
</comment>
<keyword evidence="4 8" id="KW-0732">Signal</keyword>
<comment type="caution">
    <text evidence="9">The sequence shown here is derived from an EMBL/GenBank/DDBJ whole genome shotgun (WGS) entry which is preliminary data.</text>
</comment>
<dbReference type="InterPro" id="IPR036514">
    <property type="entry name" value="SGNH_hydro_sf"/>
</dbReference>
<feature type="signal peptide" evidence="8">
    <location>
        <begin position="1"/>
        <end position="21"/>
    </location>
</feature>
<evidence type="ECO:0000256" key="4">
    <source>
        <dbReference type="ARBA" id="ARBA00022729"/>
    </source>
</evidence>
<evidence type="ECO:0000313" key="10">
    <source>
        <dbReference type="Proteomes" id="UP001293593"/>
    </source>
</evidence>
<keyword evidence="10" id="KW-1185">Reference proteome</keyword>
<evidence type="ECO:0000256" key="6">
    <source>
        <dbReference type="ARBA" id="ARBA00022963"/>
    </source>
</evidence>
<dbReference type="Proteomes" id="UP001293593">
    <property type="component" value="Unassembled WGS sequence"/>
</dbReference>
<evidence type="ECO:0008006" key="11">
    <source>
        <dbReference type="Google" id="ProtNLM"/>
    </source>
</evidence>
<dbReference type="PANTHER" id="PTHR45650">
    <property type="entry name" value="GDSL-LIKE LIPASE/ACYLHYDROLASE-RELATED"/>
    <property type="match status" value="1"/>
</dbReference>
<dbReference type="Gene3D" id="3.40.50.1110">
    <property type="entry name" value="SGNH hydrolase"/>
    <property type="match status" value="1"/>
</dbReference>
<feature type="chain" id="PRO_5042274289" description="GDSL esterase/lipase" evidence="8">
    <location>
        <begin position="22"/>
        <end position="359"/>
    </location>
</feature>
<evidence type="ECO:0000256" key="8">
    <source>
        <dbReference type="SAM" id="SignalP"/>
    </source>
</evidence>
<dbReference type="GO" id="GO:0016788">
    <property type="term" value="F:hydrolase activity, acting on ester bonds"/>
    <property type="evidence" value="ECO:0007669"/>
    <property type="project" value="InterPro"/>
</dbReference>
<comment type="similarity">
    <text evidence="2">Belongs to the 'GDSL' lipolytic enzyme family.</text>
</comment>
<accession>A0AAE1K4B1</accession>
<evidence type="ECO:0000256" key="1">
    <source>
        <dbReference type="ARBA" id="ARBA00004613"/>
    </source>
</evidence>
<keyword evidence="3" id="KW-0964">Secreted</keyword>
<name>A0AAE1K4B1_9FABA</name>
<evidence type="ECO:0000256" key="2">
    <source>
        <dbReference type="ARBA" id="ARBA00008668"/>
    </source>
</evidence>
<dbReference type="GO" id="GO:0005576">
    <property type="term" value="C:extracellular region"/>
    <property type="evidence" value="ECO:0007669"/>
    <property type="project" value="UniProtKB-SubCell"/>
</dbReference>
<proteinExistence type="inferred from homology"/>
<dbReference type="CDD" id="cd01837">
    <property type="entry name" value="SGNH_plant_lipase_like"/>
    <property type="match status" value="1"/>
</dbReference>
<dbReference type="GO" id="GO:0016042">
    <property type="term" value="P:lipid catabolic process"/>
    <property type="evidence" value="ECO:0007669"/>
    <property type="project" value="UniProtKB-KW"/>
</dbReference>
<sequence length="359" mass="40506">MNINYLTISFLLTLLLPLISGLSSNHLKCSSKNIPAMYVFGDSLFENGNSCHLGLPSNEACFLPYGIDFGGKPTGRCTNGKTMADYLAILLRLPFPSPYLGLSKHQRSKITRGITYASAGSGILQETNNETSLTLPTQLKHFKRTVQNDLPKMFKEHVLLERHLSESLFVINAGVNDYGQTINKIFPSTRSFALLLLKEFSRHLQELYILGARKFLVNNIPPAGCFPSIAAHMTPKGNCNETLNKKINFYNKRLLGVLYQLQSQLPGFIFVHADLNGFLVEMRTTAHKYGIFDTWKPCCHNIIDGDPRCRRDVIPCADRNTHLYFDDHPSQITNNIYVKRCFQEATICRPSDLKHLVYA</sequence>